<dbReference type="AlphaFoldDB" id="A0A9D4M9M2"/>
<gene>
    <name evidence="1" type="ORF">DPMN_035499</name>
</gene>
<dbReference type="EMBL" id="JAIWYP010000002">
    <property type="protein sequence ID" value="KAH3872284.1"/>
    <property type="molecule type" value="Genomic_DNA"/>
</dbReference>
<sequence>MEEITRTKIERGKGGWIPPESSLKIKKIDEKIRYASSRGIEGITFPSNTPIREETALMDFLLAEATRFEALTEKHVFCRDCLITARRVSGTLLDPYEVCLFETEDLICEEVFWNNCTGVCYTNSPWFSPIFGESEWVGDKRKRPVGPNRTKARLLPTLLDRKLDSHTEKICDCVWLQMGRLEDYRTLEKSDWSLPDEVSTTMEEIGVCETTRLPGR</sequence>
<comment type="caution">
    <text evidence="1">The sequence shown here is derived from an EMBL/GenBank/DDBJ whole genome shotgun (WGS) entry which is preliminary data.</text>
</comment>
<reference evidence="1" key="1">
    <citation type="journal article" date="2019" name="bioRxiv">
        <title>The Genome of the Zebra Mussel, Dreissena polymorpha: A Resource for Invasive Species Research.</title>
        <authorList>
            <person name="McCartney M.A."/>
            <person name="Auch B."/>
            <person name="Kono T."/>
            <person name="Mallez S."/>
            <person name="Zhang Y."/>
            <person name="Obille A."/>
            <person name="Becker A."/>
            <person name="Abrahante J.E."/>
            <person name="Garbe J."/>
            <person name="Badalamenti J.P."/>
            <person name="Herman A."/>
            <person name="Mangelson H."/>
            <person name="Liachko I."/>
            <person name="Sullivan S."/>
            <person name="Sone E.D."/>
            <person name="Koren S."/>
            <person name="Silverstein K.A.T."/>
            <person name="Beckman K.B."/>
            <person name="Gohl D.M."/>
        </authorList>
    </citation>
    <scope>NUCLEOTIDE SEQUENCE</scope>
    <source>
        <strain evidence="1">Duluth1</strain>
        <tissue evidence="1">Whole animal</tissue>
    </source>
</reference>
<protein>
    <submittedName>
        <fullName evidence="1">Uncharacterized protein</fullName>
    </submittedName>
</protein>
<name>A0A9D4M9M2_DREPO</name>
<evidence type="ECO:0000313" key="1">
    <source>
        <dbReference type="EMBL" id="KAH3872284.1"/>
    </source>
</evidence>
<organism evidence="1 2">
    <name type="scientific">Dreissena polymorpha</name>
    <name type="common">Zebra mussel</name>
    <name type="synonym">Mytilus polymorpha</name>
    <dbReference type="NCBI Taxonomy" id="45954"/>
    <lineage>
        <taxon>Eukaryota</taxon>
        <taxon>Metazoa</taxon>
        <taxon>Spiralia</taxon>
        <taxon>Lophotrochozoa</taxon>
        <taxon>Mollusca</taxon>
        <taxon>Bivalvia</taxon>
        <taxon>Autobranchia</taxon>
        <taxon>Heteroconchia</taxon>
        <taxon>Euheterodonta</taxon>
        <taxon>Imparidentia</taxon>
        <taxon>Neoheterodontei</taxon>
        <taxon>Myida</taxon>
        <taxon>Dreissenoidea</taxon>
        <taxon>Dreissenidae</taxon>
        <taxon>Dreissena</taxon>
    </lineage>
</organism>
<accession>A0A9D4M9M2</accession>
<dbReference type="Proteomes" id="UP000828390">
    <property type="component" value="Unassembled WGS sequence"/>
</dbReference>
<reference evidence="1" key="2">
    <citation type="submission" date="2020-11" db="EMBL/GenBank/DDBJ databases">
        <authorList>
            <person name="McCartney M.A."/>
            <person name="Auch B."/>
            <person name="Kono T."/>
            <person name="Mallez S."/>
            <person name="Becker A."/>
            <person name="Gohl D.M."/>
            <person name="Silverstein K.A.T."/>
            <person name="Koren S."/>
            <person name="Bechman K.B."/>
            <person name="Herman A."/>
            <person name="Abrahante J.E."/>
            <person name="Garbe J."/>
        </authorList>
    </citation>
    <scope>NUCLEOTIDE SEQUENCE</scope>
    <source>
        <strain evidence="1">Duluth1</strain>
        <tissue evidence="1">Whole animal</tissue>
    </source>
</reference>
<evidence type="ECO:0000313" key="2">
    <source>
        <dbReference type="Proteomes" id="UP000828390"/>
    </source>
</evidence>
<keyword evidence="2" id="KW-1185">Reference proteome</keyword>
<proteinExistence type="predicted"/>